<keyword evidence="2" id="KW-0732">Signal</keyword>
<keyword evidence="5" id="KW-1185">Reference proteome</keyword>
<accession>A0A4V6BE36</accession>
<feature type="signal peptide" evidence="2">
    <location>
        <begin position="1"/>
        <end position="22"/>
    </location>
</feature>
<organism evidence="4 5">
    <name type="scientific">Afipia massiliensis</name>
    <dbReference type="NCBI Taxonomy" id="211460"/>
    <lineage>
        <taxon>Bacteria</taxon>
        <taxon>Pseudomonadati</taxon>
        <taxon>Pseudomonadota</taxon>
        <taxon>Alphaproteobacteria</taxon>
        <taxon>Hyphomicrobiales</taxon>
        <taxon>Nitrobacteraceae</taxon>
        <taxon>Afipia</taxon>
    </lineage>
</organism>
<feature type="chain" id="PRO_5020437218" description="FecR protein domain-containing protein" evidence="2">
    <location>
        <begin position="23"/>
        <end position="549"/>
    </location>
</feature>
<feature type="domain" description="FecR protein" evidence="3">
    <location>
        <begin position="100"/>
        <end position="184"/>
    </location>
</feature>
<dbReference type="PANTHER" id="PTHR38731">
    <property type="entry name" value="LIPL45-RELATED LIPOPROTEIN-RELATED"/>
    <property type="match status" value="1"/>
</dbReference>
<evidence type="ECO:0000313" key="4">
    <source>
        <dbReference type="EMBL" id="TKT72183.1"/>
    </source>
</evidence>
<dbReference type="Proteomes" id="UP000034832">
    <property type="component" value="Unassembled WGS sequence"/>
</dbReference>
<evidence type="ECO:0000256" key="1">
    <source>
        <dbReference type="SAM" id="MobiDB-lite"/>
    </source>
</evidence>
<comment type="caution">
    <text evidence="4">The sequence shown here is derived from an EMBL/GenBank/DDBJ whole genome shotgun (WGS) entry which is preliminary data.</text>
</comment>
<feature type="compositionally biased region" description="Basic and acidic residues" evidence="1">
    <location>
        <begin position="539"/>
        <end position="549"/>
    </location>
</feature>
<evidence type="ECO:0000259" key="3">
    <source>
        <dbReference type="Pfam" id="PF04773"/>
    </source>
</evidence>
<protein>
    <recommendedName>
        <fullName evidence="3">FecR protein domain-containing protein</fullName>
    </recommendedName>
</protein>
<dbReference type="Pfam" id="PF04773">
    <property type="entry name" value="FecR"/>
    <property type="match status" value="1"/>
</dbReference>
<feature type="compositionally biased region" description="Polar residues" evidence="1">
    <location>
        <begin position="485"/>
        <end position="494"/>
    </location>
</feature>
<feature type="region of interest" description="Disordered" evidence="1">
    <location>
        <begin position="289"/>
        <end position="549"/>
    </location>
</feature>
<reference evidence="4" key="1">
    <citation type="submission" date="2019-04" db="EMBL/GenBank/DDBJ databases">
        <title>Whole genome sequencing of cave bacteria.</title>
        <authorList>
            <person name="Gan H.M."/>
            <person name="Barton H."/>
            <person name="Savka M.A."/>
        </authorList>
    </citation>
    <scope>NUCLEOTIDE SEQUENCE [LARGE SCALE GENOMIC DNA]</scope>
    <source>
        <strain evidence="4">LC387</strain>
    </source>
</reference>
<name>A0A4V6BE36_9BRAD</name>
<dbReference type="OrthoDB" id="6038785at2"/>
<dbReference type="STRING" id="211460.YH63_06455"/>
<proteinExistence type="predicted"/>
<feature type="region of interest" description="Disordered" evidence="1">
    <location>
        <begin position="32"/>
        <end position="66"/>
    </location>
</feature>
<gene>
    <name evidence="4" type="ORF">YH63_012545</name>
</gene>
<feature type="compositionally biased region" description="Polar residues" evidence="1">
    <location>
        <begin position="315"/>
        <end position="367"/>
    </location>
</feature>
<dbReference type="EMBL" id="LBIA02000001">
    <property type="protein sequence ID" value="TKT72183.1"/>
    <property type="molecule type" value="Genomic_DNA"/>
</dbReference>
<evidence type="ECO:0000256" key="2">
    <source>
        <dbReference type="SAM" id="SignalP"/>
    </source>
</evidence>
<evidence type="ECO:0000313" key="5">
    <source>
        <dbReference type="Proteomes" id="UP000034832"/>
    </source>
</evidence>
<feature type="compositionally biased region" description="Low complexity" evidence="1">
    <location>
        <begin position="368"/>
        <end position="419"/>
    </location>
</feature>
<sequence>MIRSGLLVASILCGLAFAPAHAEQALRLAQAVPAQPSSPAPAAQPSAPATQPDQPAADASQAAADEPAGNVAILKGTATVTRNGMTGPLKLQDDIFKGDILQTGKSSTLGVTFSDDTTLNLSASSRVVVDSFIYQEGGKDNAALLNVTRGTMAFVAAAVAKTGDMKIETPTATLGIRGTTGVVEVPEGVAAGTASANNVGVKLYPDADGKVGRIEVRARDGAPLGMLTQAASGFTVRGVMVQGFGMRMSAMPMVMSAQMVARDRGFMQRVHSMQDVGRRVVMQQRNFRMQNPNRPPAFGRPGFNQGAPQRGGLNQPGQQRPGLNQPGQQRQPGLNQPGQRQQPGLNQPGQRQQPGLNQPGQRQQPGLNQPGQRQQPGVNRPGQPNQPGQPNRPGLNQPGQPGRPGLQNQPGQRGNLQPGMQRQPGGLPNQPGLQRAPGAPPPGGFQRTPGAPGQFGSRPPLPNQPGLANQPAIARQPGMPGGFQRPSTVPSAPSMQGPAGILNRLGVPGRLGVPQVPSAVPRPGQPAVPTLQKKPPQVPKDKLLPRDLR</sequence>
<dbReference type="AlphaFoldDB" id="A0A4V6BE36"/>
<dbReference type="InterPro" id="IPR006860">
    <property type="entry name" value="FecR"/>
</dbReference>